<dbReference type="Gene3D" id="3.90.1200.10">
    <property type="match status" value="1"/>
</dbReference>
<evidence type="ECO:0000256" key="1">
    <source>
        <dbReference type="ARBA" id="ARBA00038211"/>
    </source>
</evidence>
<feature type="compositionally biased region" description="Basic residues" evidence="2">
    <location>
        <begin position="82"/>
        <end position="103"/>
    </location>
</feature>
<name>A0A921Q9G3_SORBI</name>
<reference evidence="3" key="1">
    <citation type="journal article" date="2019" name="BMC Genomics">
        <title>A new reference genome for Sorghum bicolor reveals high levels of sequence similarity between sweet and grain genotypes: implications for the genetics of sugar metabolism.</title>
        <authorList>
            <person name="Cooper E.A."/>
            <person name="Brenton Z.W."/>
            <person name="Flinn B.S."/>
            <person name="Jenkins J."/>
            <person name="Shu S."/>
            <person name="Flowers D."/>
            <person name="Luo F."/>
            <person name="Wang Y."/>
            <person name="Xia P."/>
            <person name="Barry K."/>
            <person name="Daum C."/>
            <person name="Lipzen A."/>
            <person name="Yoshinaga Y."/>
            <person name="Schmutz J."/>
            <person name="Saski C."/>
            <person name="Vermerris W."/>
            <person name="Kresovich S."/>
        </authorList>
    </citation>
    <scope>NUCLEOTIDE SEQUENCE</scope>
</reference>
<feature type="region of interest" description="Disordered" evidence="2">
    <location>
        <begin position="53"/>
        <end position="139"/>
    </location>
</feature>
<dbReference type="Pfam" id="PF01633">
    <property type="entry name" value="Choline_kinase"/>
    <property type="match status" value="1"/>
</dbReference>
<dbReference type="InterPro" id="IPR011009">
    <property type="entry name" value="Kinase-like_dom_sf"/>
</dbReference>
<proteinExistence type="inferred from homology"/>
<feature type="compositionally biased region" description="Low complexity" evidence="2">
    <location>
        <begin position="105"/>
        <end position="115"/>
    </location>
</feature>
<dbReference type="PANTHER" id="PTHR22603">
    <property type="entry name" value="CHOLINE/ETHANOALAMINE KINASE"/>
    <property type="match status" value="1"/>
</dbReference>
<dbReference type="AlphaFoldDB" id="A0A921Q9G3"/>
<dbReference type="PANTHER" id="PTHR22603:SF74">
    <property type="entry name" value="OS01G0183000 PROTEIN"/>
    <property type="match status" value="1"/>
</dbReference>
<feature type="compositionally biased region" description="Pro residues" evidence="2">
    <location>
        <begin position="70"/>
        <end position="79"/>
    </location>
</feature>
<comment type="similarity">
    <text evidence="1">Belongs to the choline/ethanolamine kinase family.</text>
</comment>
<dbReference type="Proteomes" id="UP000807115">
    <property type="component" value="Chromosome 9"/>
</dbReference>
<protein>
    <submittedName>
        <fullName evidence="3">Uncharacterized protein</fullName>
    </submittedName>
</protein>
<evidence type="ECO:0000256" key="2">
    <source>
        <dbReference type="SAM" id="MobiDB-lite"/>
    </source>
</evidence>
<dbReference type="EMBL" id="CM027688">
    <property type="protein sequence ID" value="KAG0516585.1"/>
    <property type="molecule type" value="Genomic_DNA"/>
</dbReference>
<reference evidence="3" key="2">
    <citation type="submission" date="2020-10" db="EMBL/GenBank/DDBJ databases">
        <authorList>
            <person name="Cooper E.A."/>
            <person name="Brenton Z.W."/>
            <person name="Flinn B.S."/>
            <person name="Jenkins J."/>
            <person name="Shu S."/>
            <person name="Flowers D."/>
            <person name="Luo F."/>
            <person name="Wang Y."/>
            <person name="Xia P."/>
            <person name="Barry K."/>
            <person name="Daum C."/>
            <person name="Lipzen A."/>
            <person name="Yoshinaga Y."/>
            <person name="Schmutz J."/>
            <person name="Saski C."/>
            <person name="Vermerris W."/>
            <person name="Kresovich S."/>
        </authorList>
    </citation>
    <scope>NUCLEOTIDE SEQUENCE</scope>
</reference>
<gene>
    <name evidence="3" type="ORF">BDA96_09G015900</name>
</gene>
<sequence length="257" mass="28728">MLCRVPKVGHSAKSFFAECRTRQSTALGKELFAECQTLGTARHSAQMVFAESSLTRKLPRSTPDSRPHLPTAPAPPPAAAPRRPRRPRPRSALPHPRRARPRRPATPARRAAPLHPTAPAPCWPAGSARPRTPPPVASLKSSLCQTLSAADLRDPEISVLIAKKLREFHDLDMPGPRDVSLWQRLRRWLEEARGSCSEEESNQYQLDKLGDEIAVLEKTLSGVEQSVGFCHNDLQYGNIMIDEETTYKRYKLFSFLT</sequence>
<organism evidence="3 4">
    <name type="scientific">Sorghum bicolor</name>
    <name type="common">Sorghum</name>
    <name type="synonym">Sorghum vulgare</name>
    <dbReference type="NCBI Taxonomy" id="4558"/>
    <lineage>
        <taxon>Eukaryota</taxon>
        <taxon>Viridiplantae</taxon>
        <taxon>Streptophyta</taxon>
        <taxon>Embryophyta</taxon>
        <taxon>Tracheophyta</taxon>
        <taxon>Spermatophyta</taxon>
        <taxon>Magnoliopsida</taxon>
        <taxon>Liliopsida</taxon>
        <taxon>Poales</taxon>
        <taxon>Poaceae</taxon>
        <taxon>PACMAD clade</taxon>
        <taxon>Panicoideae</taxon>
        <taxon>Andropogonodae</taxon>
        <taxon>Andropogoneae</taxon>
        <taxon>Sorghinae</taxon>
        <taxon>Sorghum</taxon>
    </lineage>
</organism>
<accession>A0A921Q9G3</accession>
<evidence type="ECO:0000313" key="3">
    <source>
        <dbReference type="EMBL" id="KAG0516585.1"/>
    </source>
</evidence>
<evidence type="ECO:0000313" key="4">
    <source>
        <dbReference type="Proteomes" id="UP000807115"/>
    </source>
</evidence>
<comment type="caution">
    <text evidence="3">The sequence shown here is derived from an EMBL/GenBank/DDBJ whole genome shotgun (WGS) entry which is preliminary data.</text>
</comment>
<dbReference type="SUPFAM" id="SSF56112">
    <property type="entry name" value="Protein kinase-like (PK-like)"/>
    <property type="match status" value="1"/>
</dbReference>